<dbReference type="FunFam" id="3.30.1370.60:FF:000002">
    <property type="entry name" value="Malate/L-lactate family dehydrogenase"/>
    <property type="match status" value="1"/>
</dbReference>
<protein>
    <recommendedName>
        <fullName evidence="6">Delta(1)-pyrroline-2-carboxylate/Delta(1)-piperideine-2-carboxylate reductase</fullName>
        <ecNumber evidence="5">1.5.1.21</ecNumber>
    </recommendedName>
</protein>
<dbReference type="InterPro" id="IPR043144">
    <property type="entry name" value="Mal/L-sulf/L-lact_DH-like_ah"/>
</dbReference>
<evidence type="ECO:0000256" key="2">
    <source>
        <dbReference type="ARBA" id="ARBA00023002"/>
    </source>
</evidence>
<keyword evidence="2" id="KW-0560">Oxidoreductase</keyword>
<keyword evidence="9" id="KW-1185">Reference proteome</keyword>
<comment type="caution">
    <text evidence="8">The sequence shown here is derived from an EMBL/GenBank/DDBJ whole genome shotgun (WGS) entry which is preliminary data.</text>
</comment>
<name>A0A2A6JG95_9HYPH</name>
<proteinExistence type="inferred from homology"/>
<dbReference type="InterPro" id="IPR036111">
    <property type="entry name" value="Mal/L-sulfo/L-lacto_DH-like_sf"/>
</dbReference>
<dbReference type="AlphaFoldDB" id="A0A2A6JG95"/>
<dbReference type="Gene3D" id="3.30.1370.60">
    <property type="entry name" value="Hypothetical oxidoreductase yiak, domain 2"/>
    <property type="match status" value="1"/>
</dbReference>
<organism evidence="8 9">
    <name type="scientific">Rhizobium chutanense</name>
    <dbReference type="NCBI Taxonomy" id="2035448"/>
    <lineage>
        <taxon>Bacteria</taxon>
        <taxon>Pseudomonadati</taxon>
        <taxon>Pseudomonadota</taxon>
        <taxon>Alphaproteobacteria</taxon>
        <taxon>Hyphomicrobiales</taxon>
        <taxon>Rhizobiaceae</taxon>
        <taxon>Rhizobium/Agrobacterium group</taxon>
        <taxon>Rhizobium</taxon>
    </lineage>
</organism>
<evidence type="ECO:0000256" key="4">
    <source>
        <dbReference type="ARBA" id="ARBA00052446"/>
    </source>
</evidence>
<reference evidence="8 9" key="1">
    <citation type="submission" date="2017-09" db="EMBL/GenBank/DDBJ databases">
        <title>Comparative genomics of rhizobia isolated from Phaseolus vulgaris in China.</title>
        <authorList>
            <person name="Tong W."/>
        </authorList>
    </citation>
    <scope>NUCLEOTIDE SEQUENCE [LARGE SCALE GENOMIC DNA]</scope>
    <source>
        <strain evidence="8 9">C5</strain>
    </source>
</reference>
<dbReference type="SUPFAM" id="SSF89733">
    <property type="entry name" value="L-sulfolactate dehydrogenase-like"/>
    <property type="match status" value="1"/>
</dbReference>
<accession>A0A2A6JG95</accession>
<evidence type="ECO:0000256" key="6">
    <source>
        <dbReference type="ARBA" id="ARBA00068106"/>
    </source>
</evidence>
<evidence type="ECO:0000256" key="7">
    <source>
        <dbReference type="SAM" id="MobiDB-lite"/>
    </source>
</evidence>
<feature type="compositionally biased region" description="Basic and acidic residues" evidence="7">
    <location>
        <begin position="309"/>
        <end position="322"/>
    </location>
</feature>
<dbReference type="InterPro" id="IPR043143">
    <property type="entry name" value="Mal/L-sulf/L-lact_DH-like_NADP"/>
</dbReference>
<evidence type="ECO:0000313" key="8">
    <source>
        <dbReference type="EMBL" id="PDT04942.1"/>
    </source>
</evidence>
<dbReference type="Pfam" id="PF02615">
    <property type="entry name" value="Ldh_2"/>
    <property type="match status" value="1"/>
</dbReference>
<comment type="similarity">
    <text evidence="1">Belongs to the LDH2/MDH2 oxidoreductase family.</text>
</comment>
<dbReference type="Proteomes" id="UP000220768">
    <property type="component" value="Unassembled WGS sequence"/>
</dbReference>
<dbReference type="GO" id="GO:0006560">
    <property type="term" value="P:proline metabolic process"/>
    <property type="evidence" value="ECO:0007669"/>
    <property type="project" value="UniProtKB-ARBA"/>
</dbReference>
<dbReference type="Gene3D" id="1.10.1530.10">
    <property type="match status" value="1"/>
</dbReference>
<evidence type="ECO:0000313" key="9">
    <source>
        <dbReference type="Proteomes" id="UP000220768"/>
    </source>
</evidence>
<comment type="catalytic activity">
    <reaction evidence="3">
        <text>L-pipecolate + NADP(+) = Delta(1)-piperideine-2-carboxylate + NADPH + H(+)</text>
        <dbReference type="Rhea" id="RHEA:12524"/>
        <dbReference type="ChEBI" id="CHEBI:15378"/>
        <dbReference type="ChEBI" id="CHEBI:57783"/>
        <dbReference type="ChEBI" id="CHEBI:58349"/>
        <dbReference type="ChEBI" id="CHEBI:61185"/>
        <dbReference type="ChEBI" id="CHEBI:77631"/>
        <dbReference type="EC" id="1.5.1.21"/>
    </reaction>
</comment>
<dbReference type="PANTHER" id="PTHR11091">
    <property type="entry name" value="OXIDOREDUCTASE-RELATED"/>
    <property type="match status" value="1"/>
</dbReference>
<feature type="region of interest" description="Disordered" evidence="7">
    <location>
        <begin position="301"/>
        <end position="322"/>
    </location>
</feature>
<evidence type="ECO:0000256" key="3">
    <source>
        <dbReference type="ARBA" id="ARBA00050122"/>
    </source>
</evidence>
<comment type="catalytic activity">
    <reaction evidence="4">
        <text>L-proline + NADP(+) = 1-pyrroline-2-carboxylate + NADPH + H(+)</text>
        <dbReference type="Rhea" id="RHEA:20317"/>
        <dbReference type="ChEBI" id="CHEBI:15378"/>
        <dbReference type="ChEBI" id="CHEBI:39785"/>
        <dbReference type="ChEBI" id="CHEBI:57783"/>
        <dbReference type="ChEBI" id="CHEBI:58349"/>
        <dbReference type="ChEBI" id="CHEBI:60039"/>
        <dbReference type="EC" id="1.5.1.21"/>
    </reaction>
</comment>
<gene>
    <name evidence="8" type="ORF">CO666_09500</name>
</gene>
<dbReference type="GO" id="GO:0050241">
    <property type="term" value="F:pyrroline-2-carboxylate reductase activity"/>
    <property type="evidence" value="ECO:0007669"/>
    <property type="project" value="UniProtKB-ARBA"/>
</dbReference>
<dbReference type="PANTHER" id="PTHR11091:SF0">
    <property type="entry name" value="MALATE DEHYDROGENASE"/>
    <property type="match status" value="1"/>
</dbReference>
<dbReference type="InterPro" id="IPR003767">
    <property type="entry name" value="Malate/L-lactate_DH-like"/>
</dbReference>
<dbReference type="EC" id="1.5.1.21" evidence="5"/>
<dbReference type="RefSeq" id="WP_097611788.1">
    <property type="nucleotide sequence ID" value="NZ_NWSV01000004.1"/>
</dbReference>
<dbReference type="GO" id="GO:0047125">
    <property type="term" value="F:delta1-piperideine-2-carboxylate reductase activity"/>
    <property type="evidence" value="ECO:0007669"/>
    <property type="project" value="UniProtKB-EC"/>
</dbReference>
<evidence type="ECO:0000256" key="5">
    <source>
        <dbReference type="ARBA" id="ARBA00066966"/>
    </source>
</evidence>
<sequence>MADHSGALMRISFQALEQLLAAIFVRHGVSEANATILAGNCAGCERDGSLSHGLFRIPGYISSLKSGWVDGKAVPDIEDVGAAFMRVDARNGFAQPALAAAMPHLVDKVVASGVAVVAIRDSHHFSALWPDLEPLARSGLVALTMVSGLACVAPPGGRSAVFGTNPIAFATPVAGAHPLIYDFATSAMSNGDLRLAARAGHDVPLGTGVNASGELTGDPKAILAGGALLPFGGHKGAALSLMVEVLASALTGGQFSSEVDFSNHPGAETPKTGQIVIVIDPARGGNKLFAERVAKLMGSVRDAGQPRLPSDRRYRTREASERDGISLQTDTYEYLVSLSH</sequence>
<dbReference type="EMBL" id="NWSV01000004">
    <property type="protein sequence ID" value="PDT04942.1"/>
    <property type="molecule type" value="Genomic_DNA"/>
</dbReference>
<evidence type="ECO:0000256" key="1">
    <source>
        <dbReference type="ARBA" id="ARBA00006056"/>
    </source>
</evidence>